<evidence type="ECO:0000256" key="3">
    <source>
        <dbReference type="ARBA" id="ARBA00022989"/>
    </source>
</evidence>
<name>A0A168IMF6_MUCCL</name>
<evidence type="ECO:0000256" key="1">
    <source>
        <dbReference type="ARBA" id="ARBA00004225"/>
    </source>
</evidence>
<accession>A0A168IMF6</accession>
<reference evidence="6 7" key="1">
    <citation type="submission" date="2015-06" db="EMBL/GenBank/DDBJ databases">
        <title>Expansion of signal transduction pathways in fungi by whole-genome duplication.</title>
        <authorList>
            <consortium name="DOE Joint Genome Institute"/>
            <person name="Corrochano L.M."/>
            <person name="Kuo A."/>
            <person name="Marcet-Houben M."/>
            <person name="Polaino S."/>
            <person name="Salamov A."/>
            <person name="Villalobos J.M."/>
            <person name="Alvarez M.I."/>
            <person name="Avalos J."/>
            <person name="Benito E.P."/>
            <person name="Benoit I."/>
            <person name="Burger G."/>
            <person name="Camino L.P."/>
            <person name="Canovas D."/>
            <person name="Cerda-Olmedo E."/>
            <person name="Cheng J.-F."/>
            <person name="Dominguez A."/>
            <person name="Elias M."/>
            <person name="Eslava A.P."/>
            <person name="Glaser F."/>
            <person name="Grimwood J."/>
            <person name="Gutierrez G."/>
            <person name="Heitman J."/>
            <person name="Henrissat B."/>
            <person name="Iturriaga E.A."/>
            <person name="Lang B.F."/>
            <person name="Lavin J.L."/>
            <person name="Lee S."/>
            <person name="Li W."/>
            <person name="Lindquist E."/>
            <person name="Lopez-Garcia S."/>
            <person name="Luque E.M."/>
            <person name="Marcos A.T."/>
            <person name="Martin J."/>
            <person name="Mccluskey K."/>
            <person name="Medina H.R."/>
            <person name="Miralles-Duran A."/>
            <person name="Miyazaki A."/>
            <person name="Munoz-Torres E."/>
            <person name="Oguiza J.A."/>
            <person name="Ohm R."/>
            <person name="Olmedo M."/>
            <person name="Orejas M."/>
            <person name="Ortiz-Castellanos L."/>
            <person name="Pisabarro A.G."/>
            <person name="Rodriguez-Romero J."/>
            <person name="Ruiz-Herrera J."/>
            <person name="Ruiz-Vazquez R."/>
            <person name="Sanz C."/>
            <person name="Schackwitz W."/>
            <person name="Schmutz J."/>
            <person name="Shahriari M."/>
            <person name="Shelest E."/>
            <person name="Silva-Franco F."/>
            <person name="Soanes D."/>
            <person name="Syed K."/>
            <person name="Tagua V.G."/>
            <person name="Talbot N.J."/>
            <person name="Thon M."/>
            <person name="De Vries R.P."/>
            <person name="Wiebenga A."/>
            <person name="Yadav J.S."/>
            <person name="Braun E.L."/>
            <person name="Baker S."/>
            <person name="Garre V."/>
            <person name="Horwitz B."/>
            <person name="Torres-Martinez S."/>
            <person name="Idnurm A."/>
            <person name="Herrera-Estrella A."/>
            <person name="Gabaldon T."/>
            <person name="Grigoriev I.V."/>
        </authorList>
    </citation>
    <scope>NUCLEOTIDE SEQUENCE [LARGE SCALE GENOMIC DNA]</scope>
    <source>
        <strain evidence="6 7">CBS 277.49</strain>
    </source>
</reference>
<proteinExistence type="predicted"/>
<dbReference type="PANTHER" id="PTHR28234:SF1">
    <property type="entry name" value="NUCLEAR CONTROL OF ATPASE PROTEIN 2"/>
    <property type="match status" value="1"/>
</dbReference>
<dbReference type="EMBL" id="AMYB01000007">
    <property type="protein sequence ID" value="OAD00118.1"/>
    <property type="molecule type" value="Genomic_DNA"/>
</dbReference>
<keyword evidence="3" id="KW-1133">Transmembrane helix</keyword>
<dbReference type="PANTHER" id="PTHR28234">
    <property type="entry name" value="NUCLEAR CONTROL OF ATPASE PROTEIN 2"/>
    <property type="match status" value="1"/>
</dbReference>
<evidence type="ECO:0000256" key="2">
    <source>
        <dbReference type="ARBA" id="ARBA00022692"/>
    </source>
</evidence>
<dbReference type="InterPro" id="IPR013946">
    <property type="entry name" value="NCA2-like"/>
</dbReference>
<organism evidence="6 7">
    <name type="scientific">Mucor lusitanicus CBS 277.49</name>
    <dbReference type="NCBI Taxonomy" id="747725"/>
    <lineage>
        <taxon>Eukaryota</taxon>
        <taxon>Fungi</taxon>
        <taxon>Fungi incertae sedis</taxon>
        <taxon>Mucoromycota</taxon>
        <taxon>Mucoromycotina</taxon>
        <taxon>Mucoromycetes</taxon>
        <taxon>Mucorales</taxon>
        <taxon>Mucorineae</taxon>
        <taxon>Mucoraceae</taxon>
        <taxon>Mucor</taxon>
    </lineage>
</organism>
<evidence type="ECO:0008006" key="8">
    <source>
        <dbReference type="Google" id="ProtNLM"/>
    </source>
</evidence>
<dbReference type="STRING" id="747725.A0A168IMF6"/>
<protein>
    <recommendedName>
        <fullName evidence="8">ATP synthase regulation protein NCA2</fullName>
    </recommendedName>
</protein>
<keyword evidence="5" id="KW-0472">Membrane</keyword>
<dbReference type="AlphaFoldDB" id="A0A168IMF6"/>
<dbReference type="Proteomes" id="UP000077051">
    <property type="component" value="Unassembled WGS sequence"/>
</dbReference>
<keyword evidence="2" id="KW-0812">Transmembrane</keyword>
<dbReference type="VEuPathDB" id="FungiDB:MUCCIDRAFT_165929"/>
<comment type="subcellular location">
    <subcellularLocation>
        <location evidence="1">Mitochondrion membrane</location>
        <topology evidence="1">Multi-pass membrane protein</topology>
    </subcellularLocation>
</comment>
<evidence type="ECO:0000256" key="4">
    <source>
        <dbReference type="ARBA" id="ARBA00023128"/>
    </source>
</evidence>
<dbReference type="OrthoDB" id="413313at2759"/>
<comment type="caution">
    <text evidence="6">The sequence shown here is derived from an EMBL/GenBank/DDBJ whole genome shotgun (WGS) entry which is preliminary data.</text>
</comment>
<evidence type="ECO:0000256" key="5">
    <source>
        <dbReference type="ARBA" id="ARBA00023136"/>
    </source>
</evidence>
<dbReference type="Pfam" id="PF08637">
    <property type="entry name" value="NCA2"/>
    <property type="match status" value="1"/>
</dbReference>
<evidence type="ECO:0000313" key="6">
    <source>
        <dbReference type="EMBL" id="OAD00118.1"/>
    </source>
</evidence>
<keyword evidence="7" id="KW-1185">Reference proteome</keyword>
<sequence length="650" mass="73860">MSTFVNEQVKRLNTSLTQSFEKHIESTASLSSLNEKDKFLFETSQALDLTSSNLPSFEKVQEYLEKYQEFKAVGDIDATSEAADPALEWLFVAKCTIAVYGQVFSKVLSLTLPISESIDYWNSIQGSTINELYYAMQVAPSRIYSLVKNTAKQISNTSSAVDQVRSLFTSSDYVLSQLFPIHNSGIHSDKGKAEQHQSLNSFDAFKFFNLSSYHHRPLILEIISSEVHLKKKSLQQFRSEQAASLGVLLLTPPQFNSQDDFASVTAKETKNCIEVIKYVMASASDDSEQIEKNTHHLQQRLSAMDLRGTSANDATAELYSVAKKWSSTYNSRLECIQASYGTPSVITRYWIPALGSYFIGGLALRYGFKRKEDIIHWVEEAGKTAHDFILNWIWKPVVKVYGTIRLKDQRLSLLSKEGLQSDLDSLERMVIGFAKDNLHMPANELSQLAIDIREGDMSVLLKEYEKEIKNPLRNVIAGDLLQTILIQVQKTKVDVDLAMSALDKLLKSNELNFAFLAVAPSMLLTWASVSWFRNTIQGRSQQKMKKTGLPMKETLRRIERQLIVMEPIHQEKGELNEWSSGNQHQIECETQGILLCEVHLLRAYARSLPLQNSTRARFLEDIRDLENPSLTNEQKIQTIARMSRFWKFLS</sequence>
<gene>
    <name evidence="6" type="ORF">MUCCIDRAFT_165929</name>
</gene>
<keyword evidence="4" id="KW-0496">Mitochondrion</keyword>
<evidence type="ECO:0000313" key="7">
    <source>
        <dbReference type="Proteomes" id="UP000077051"/>
    </source>
</evidence>
<dbReference type="GO" id="GO:0005741">
    <property type="term" value="C:mitochondrial outer membrane"/>
    <property type="evidence" value="ECO:0007669"/>
    <property type="project" value="TreeGrafter"/>
</dbReference>